<dbReference type="EMBL" id="CAEZTS010000275">
    <property type="protein sequence ID" value="CAB4598738.1"/>
    <property type="molecule type" value="Genomic_DNA"/>
</dbReference>
<dbReference type="PANTHER" id="PTHR22572">
    <property type="entry name" value="SUGAR-1-PHOSPHATE GUANYL TRANSFERASE"/>
    <property type="match status" value="1"/>
</dbReference>
<dbReference type="Pfam" id="PF24894">
    <property type="entry name" value="Hexapep_GlmU"/>
    <property type="match status" value="1"/>
</dbReference>
<dbReference type="InterPro" id="IPR050486">
    <property type="entry name" value="Mannose-1P_guanyltransferase"/>
</dbReference>
<reference evidence="4" key="1">
    <citation type="submission" date="2020-05" db="EMBL/GenBank/DDBJ databases">
        <authorList>
            <person name="Chiriac C."/>
            <person name="Salcher M."/>
            <person name="Ghai R."/>
            <person name="Kavagutti S V."/>
        </authorList>
    </citation>
    <scope>NUCLEOTIDE SEQUENCE</scope>
</reference>
<evidence type="ECO:0000259" key="3">
    <source>
        <dbReference type="Pfam" id="PF24894"/>
    </source>
</evidence>
<dbReference type="GO" id="GO:0016740">
    <property type="term" value="F:transferase activity"/>
    <property type="evidence" value="ECO:0007669"/>
    <property type="project" value="UniProtKB-KW"/>
</dbReference>
<proteinExistence type="predicted"/>
<protein>
    <submittedName>
        <fullName evidence="4">Unannotated protein</fullName>
    </submittedName>
</protein>
<sequence>MRAVVLVGGFGTRLRPLTLTTPKPMLPVGHRPIVENLVRMLAAAGVSEVVLGLGFKPEPFIAAFPDGECAGVRLHYAVEPEPLDTAGAIKFAAEHAGIDDTFVVVNGDVLTDLDVSTLIAFHRATSAEATIHLTPVEDPSAYGVVALAADGRVERFVEKPAPGTAPSNLINAGTYVLEPSVLARIPAGRKVSIERETFPSIVADGRLFAMSTDDYWIDTGRPEPYLRANLDMIDGVRRTLRADAVEEGARVNASARVAHSLVSRGAVVGADAVVEDSVLLGTAIVEDGASVRGSVVMGRVGRTASITDTVVGADGRVDDGAVLSHAFVPDPAAAK</sequence>
<dbReference type="AlphaFoldDB" id="A0A6J6GPQ9"/>
<dbReference type="InterPro" id="IPR011004">
    <property type="entry name" value="Trimer_LpxA-like_sf"/>
</dbReference>
<accession>A0A6J6GPQ9</accession>
<dbReference type="SUPFAM" id="SSF53448">
    <property type="entry name" value="Nucleotide-diphospho-sugar transferases"/>
    <property type="match status" value="1"/>
</dbReference>
<feature type="domain" description="Glucose-1-phosphate adenylyltransferase/Bifunctional protein GlmU-like C-terminal hexapeptide" evidence="3">
    <location>
        <begin position="253"/>
        <end position="323"/>
    </location>
</feature>
<evidence type="ECO:0000256" key="1">
    <source>
        <dbReference type="ARBA" id="ARBA00022679"/>
    </source>
</evidence>
<dbReference type="CDD" id="cd04181">
    <property type="entry name" value="NTP_transferase"/>
    <property type="match status" value="1"/>
</dbReference>
<name>A0A6J6GPQ9_9ZZZZ</name>
<dbReference type="FunFam" id="3.90.550.10:FF:000013">
    <property type="entry name" value="mannose-1-phosphate guanyltransferase beta"/>
    <property type="match status" value="1"/>
</dbReference>
<evidence type="ECO:0000313" key="4">
    <source>
        <dbReference type="EMBL" id="CAB4598738.1"/>
    </source>
</evidence>
<dbReference type="Gene3D" id="3.90.550.10">
    <property type="entry name" value="Spore Coat Polysaccharide Biosynthesis Protein SpsA, Chain A"/>
    <property type="match status" value="1"/>
</dbReference>
<evidence type="ECO:0000259" key="2">
    <source>
        <dbReference type="Pfam" id="PF00483"/>
    </source>
</evidence>
<dbReference type="Gene3D" id="2.160.10.10">
    <property type="entry name" value="Hexapeptide repeat proteins"/>
    <property type="match status" value="1"/>
</dbReference>
<dbReference type="SUPFAM" id="SSF51161">
    <property type="entry name" value="Trimeric LpxA-like enzymes"/>
    <property type="match status" value="1"/>
</dbReference>
<gene>
    <name evidence="4" type="ORF">UFOPK1722_02069</name>
</gene>
<dbReference type="InterPro" id="IPR029044">
    <property type="entry name" value="Nucleotide-diphossugar_trans"/>
</dbReference>
<dbReference type="InterPro" id="IPR005835">
    <property type="entry name" value="NTP_transferase_dom"/>
</dbReference>
<keyword evidence="1" id="KW-0808">Transferase</keyword>
<organism evidence="4">
    <name type="scientific">freshwater metagenome</name>
    <dbReference type="NCBI Taxonomy" id="449393"/>
    <lineage>
        <taxon>unclassified sequences</taxon>
        <taxon>metagenomes</taxon>
        <taxon>ecological metagenomes</taxon>
    </lineage>
</organism>
<dbReference type="InterPro" id="IPR056818">
    <property type="entry name" value="GlmU/GlgC-like_hexapep"/>
</dbReference>
<dbReference type="Pfam" id="PF00483">
    <property type="entry name" value="NTP_transferase"/>
    <property type="match status" value="1"/>
</dbReference>
<feature type="domain" description="Nucleotidyl transferase" evidence="2">
    <location>
        <begin position="3"/>
        <end position="232"/>
    </location>
</feature>